<accession>A0A218P656</accession>
<dbReference type="RefSeq" id="WP_088853534.1">
    <property type="nucleotide sequence ID" value="NZ_CP015102.1"/>
</dbReference>
<feature type="transmembrane region" description="Helical" evidence="1">
    <location>
        <begin position="347"/>
        <end position="368"/>
    </location>
</feature>
<protein>
    <submittedName>
        <fullName evidence="2">Uncharacterized protein</fullName>
    </submittedName>
</protein>
<dbReference type="AlphaFoldDB" id="A0A218P656"/>
<dbReference type="Proteomes" id="UP000197418">
    <property type="component" value="Chromosome"/>
</dbReference>
<dbReference type="EMBL" id="CP015102">
    <property type="protein sequence ID" value="ASJ06272.1"/>
    <property type="molecule type" value="Genomic_DNA"/>
</dbReference>
<dbReference type="GeneID" id="33315099"/>
<feature type="transmembrane region" description="Helical" evidence="1">
    <location>
        <begin position="97"/>
        <end position="117"/>
    </location>
</feature>
<keyword evidence="1" id="KW-0472">Membrane</keyword>
<evidence type="ECO:0000256" key="1">
    <source>
        <dbReference type="SAM" id="Phobius"/>
    </source>
</evidence>
<keyword evidence="1" id="KW-1133">Transmembrane helix</keyword>
<proteinExistence type="predicted"/>
<feature type="transmembrane region" description="Helical" evidence="1">
    <location>
        <begin position="284"/>
        <end position="308"/>
    </location>
</feature>
<feature type="transmembrane region" description="Helical" evidence="1">
    <location>
        <begin position="207"/>
        <end position="230"/>
    </location>
</feature>
<name>A0A218P656_9EURY</name>
<feature type="transmembrane region" description="Helical" evidence="1">
    <location>
        <begin position="69"/>
        <end position="91"/>
    </location>
</feature>
<dbReference type="OrthoDB" id="102578at2157"/>
<gene>
    <name evidence="2" type="ORF">A3L08_02470</name>
</gene>
<evidence type="ECO:0000313" key="3">
    <source>
        <dbReference type="Proteomes" id="UP000197418"/>
    </source>
</evidence>
<dbReference type="KEGG" id="tpaf:A3L08_02470"/>
<feature type="transmembrane region" description="Helical" evidence="1">
    <location>
        <begin position="320"/>
        <end position="341"/>
    </location>
</feature>
<feature type="transmembrane region" description="Helical" evidence="1">
    <location>
        <begin position="380"/>
        <end position="400"/>
    </location>
</feature>
<evidence type="ECO:0000313" key="2">
    <source>
        <dbReference type="EMBL" id="ASJ06272.1"/>
    </source>
</evidence>
<sequence>MRALLKIESRRLSLSVLIALVLTSITLLADVEISPIVPYIVLGFLLSSVFPAGLSYGLELILSKPLKRIELFAGFLLSHLLLALIVALPALVKPTAFLYAIFALPFLPLDYLTGLLLKNPRKTFLVGTLVFLILTFLPTGYVDMKVQNDAQKALGIETLADYEAKKAEYSSLVYTLERKYGNYAFFSPGVQLELFARDLDVGDKEDALLRAGIALGFTVILLALSIIPFLRFEPGEFIRPSIPALYLRPLPWWIRKEIAGLWASRAFFVFLIVLLLPVDRITKAFFALFLLPLLVIEVLSENPILILSKPVRRAYLIRRFLVVLGLFALFTPVLGFSLAVVSFTATVIFLTGLFSRKLALALLPFFALIISPALQEGSQLVALLFMTLTLPFIALAYLRAIRMELGRWGG</sequence>
<keyword evidence="3" id="KW-1185">Reference proteome</keyword>
<organism evidence="2 3">
    <name type="scientific">Thermococcus pacificus</name>
    <dbReference type="NCBI Taxonomy" id="71998"/>
    <lineage>
        <taxon>Archaea</taxon>
        <taxon>Methanobacteriati</taxon>
        <taxon>Methanobacteriota</taxon>
        <taxon>Thermococci</taxon>
        <taxon>Thermococcales</taxon>
        <taxon>Thermococcaceae</taxon>
        <taxon>Thermococcus</taxon>
    </lineage>
</organism>
<keyword evidence="1" id="KW-0812">Transmembrane</keyword>
<feature type="transmembrane region" description="Helical" evidence="1">
    <location>
        <begin position="258"/>
        <end position="278"/>
    </location>
</feature>
<feature type="transmembrane region" description="Helical" evidence="1">
    <location>
        <begin position="39"/>
        <end position="62"/>
    </location>
</feature>
<feature type="transmembrane region" description="Helical" evidence="1">
    <location>
        <begin position="124"/>
        <end position="142"/>
    </location>
</feature>
<reference evidence="2 3" key="1">
    <citation type="submission" date="2016-04" db="EMBL/GenBank/DDBJ databases">
        <title>Complete genome sequence of Thermococcus pacificus type strain P4.</title>
        <authorList>
            <person name="Oger P.M."/>
        </authorList>
    </citation>
    <scope>NUCLEOTIDE SEQUENCE [LARGE SCALE GENOMIC DNA]</scope>
    <source>
        <strain evidence="2 3">P-4</strain>
    </source>
</reference>